<dbReference type="GO" id="GO:0019005">
    <property type="term" value="C:SCF ubiquitin ligase complex"/>
    <property type="evidence" value="ECO:0007669"/>
    <property type="project" value="TreeGrafter"/>
</dbReference>
<dbReference type="SMART" id="SM00256">
    <property type="entry name" value="FBOX"/>
    <property type="match status" value="1"/>
</dbReference>
<dbReference type="InterPro" id="IPR003903">
    <property type="entry name" value="UIM_dom"/>
</dbReference>
<dbReference type="InterPro" id="IPR052301">
    <property type="entry name" value="SCF_F-box/WD-repeat"/>
</dbReference>
<dbReference type="Proteomes" id="UP001377567">
    <property type="component" value="Unassembled WGS sequence"/>
</dbReference>
<name>A0AAV5S088_MAUHU</name>
<dbReference type="AlphaFoldDB" id="A0AAV5S088"/>
<dbReference type="InterPro" id="IPR036047">
    <property type="entry name" value="F-box-like_dom_sf"/>
</dbReference>
<organism evidence="3 4">
    <name type="scientific">Maudiozyma humilis</name>
    <name type="common">Sour dough yeast</name>
    <name type="synonym">Kazachstania humilis</name>
    <dbReference type="NCBI Taxonomy" id="51915"/>
    <lineage>
        <taxon>Eukaryota</taxon>
        <taxon>Fungi</taxon>
        <taxon>Dikarya</taxon>
        <taxon>Ascomycota</taxon>
        <taxon>Saccharomycotina</taxon>
        <taxon>Saccharomycetes</taxon>
        <taxon>Saccharomycetales</taxon>
        <taxon>Saccharomycetaceae</taxon>
        <taxon>Maudiozyma</taxon>
    </lineage>
</organism>
<gene>
    <name evidence="3" type="ORF">DAKH74_036330</name>
</gene>
<dbReference type="PROSITE" id="PS50330">
    <property type="entry name" value="UIM"/>
    <property type="match status" value="1"/>
</dbReference>
<keyword evidence="4" id="KW-1185">Reference proteome</keyword>
<dbReference type="SUPFAM" id="SSF81383">
    <property type="entry name" value="F-box domain"/>
    <property type="match status" value="1"/>
</dbReference>
<feature type="region of interest" description="Disordered" evidence="1">
    <location>
        <begin position="457"/>
        <end position="484"/>
    </location>
</feature>
<feature type="region of interest" description="Disordered" evidence="1">
    <location>
        <begin position="582"/>
        <end position="602"/>
    </location>
</feature>
<dbReference type="GO" id="GO:0016874">
    <property type="term" value="F:ligase activity"/>
    <property type="evidence" value="ECO:0007669"/>
    <property type="project" value="UniProtKB-KW"/>
</dbReference>
<dbReference type="GO" id="GO:0031146">
    <property type="term" value="P:SCF-dependent proteasomal ubiquitin-dependent protein catabolic process"/>
    <property type="evidence" value="ECO:0007669"/>
    <property type="project" value="TreeGrafter"/>
</dbReference>
<protein>
    <submittedName>
        <fullName evidence="3">SCF ubiquitin ligase complex subunit</fullName>
    </submittedName>
</protein>
<evidence type="ECO:0000313" key="4">
    <source>
        <dbReference type="Proteomes" id="UP001377567"/>
    </source>
</evidence>
<dbReference type="Gene3D" id="1.20.1280.50">
    <property type="match status" value="1"/>
</dbReference>
<comment type="caution">
    <text evidence="3">The sequence shown here is derived from an EMBL/GenBank/DDBJ whole genome shotgun (WGS) entry which is preliminary data.</text>
</comment>
<dbReference type="PANTHER" id="PTHR14381:SF1">
    <property type="entry name" value="F-BOX_WD REPEAT-CONTAINING PROTEIN 4"/>
    <property type="match status" value="1"/>
</dbReference>
<dbReference type="InterPro" id="IPR001810">
    <property type="entry name" value="F-box_dom"/>
</dbReference>
<keyword evidence="3" id="KW-0436">Ligase</keyword>
<reference evidence="3 4" key="1">
    <citation type="journal article" date="2023" name="Elife">
        <title>Identification of key yeast species and microbe-microbe interactions impacting larval growth of Drosophila in the wild.</title>
        <authorList>
            <person name="Mure A."/>
            <person name="Sugiura Y."/>
            <person name="Maeda R."/>
            <person name="Honda K."/>
            <person name="Sakurai N."/>
            <person name="Takahashi Y."/>
            <person name="Watada M."/>
            <person name="Katoh T."/>
            <person name="Gotoh A."/>
            <person name="Gotoh Y."/>
            <person name="Taniguchi I."/>
            <person name="Nakamura K."/>
            <person name="Hayashi T."/>
            <person name="Katayama T."/>
            <person name="Uemura T."/>
            <person name="Hattori Y."/>
        </authorList>
    </citation>
    <scope>NUCLEOTIDE SEQUENCE [LARGE SCALE GENOMIC DNA]</scope>
    <source>
        <strain evidence="3 4">KH-74</strain>
    </source>
</reference>
<evidence type="ECO:0000259" key="2">
    <source>
        <dbReference type="PROSITE" id="PS50181"/>
    </source>
</evidence>
<dbReference type="EMBL" id="BTGD01000010">
    <property type="protein sequence ID" value="GMM57017.1"/>
    <property type="molecule type" value="Genomic_DNA"/>
</dbReference>
<evidence type="ECO:0000256" key="1">
    <source>
        <dbReference type="SAM" id="MobiDB-lite"/>
    </source>
</evidence>
<accession>A0AAV5S088</accession>
<evidence type="ECO:0000313" key="3">
    <source>
        <dbReference type="EMBL" id="GMM57017.1"/>
    </source>
</evidence>
<proteinExistence type="predicted"/>
<dbReference type="PANTHER" id="PTHR14381">
    <property type="entry name" value="DACTYLIN"/>
    <property type="match status" value="1"/>
</dbReference>
<feature type="domain" description="F-box" evidence="2">
    <location>
        <begin position="2"/>
        <end position="48"/>
    </location>
</feature>
<sequence>MSHSLESLPPEILFRILSHLDEADLHTLQELSRTLHRLIAAEELWKYLLRAQLHSRQFPSASRSSSFHSEFAKRRDTRHKWRHARVVRTKYAVGAGPIGQAIGAPAETSTERLVFDYPRCAAYQDGTVVLLHLQGARRSRQRLTYIPCTTPHGCSTMDFTIGAAVFGRFDGRVFGKLLSSRAYLTPVTEFGARHIAAVTCIAARRQPPGTDGETTTSPTFDCVSGSEDGELLWWRDTKCVGRCKVATGPLWRLQYWRNYTVALDDTRAYVVDTENMKYAHSYALPVAATALINVAVDFGNGSLILVTTTHIFVVPFDTTEGFGTPLEPFTLPEGQTITLFTMDKDTSLRPRERDLAGGDGCYAAVLTSQNEAIVLDVRSAVLSPVSRHTFPDPVAVLALTPACLIAAQPNSVEVHDAANGDTLKVLQRTDPQPQFLRVSQGRIVTGSGTTLHLLETMRSSHGDDQGGSGRSRGSTRRSHKWTESVDAQLDAYAEDEQHRSDRRAENERLLQEYGGDVVVDSGEAPRLQMQRGAVYSTGDSVEDDEDVQLRIALLESEAASAAVSADVSDEHDAELEEVLRLSQEQAQAQAQAPPPHAMSEDEELQLALALSLSELN</sequence>
<dbReference type="PROSITE" id="PS50181">
    <property type="entry name" value="FBOX"/>
    <property type="match status" value="1"/>
</dbReference>
<dbReference type="SUPFAM" id="SSF69322">
    <property type="entry name" value="Tricorn protease domain 2"/>
    <property type="match status" value="1"/>
</dbReference>
<dbReference type="Pfam" id="PF12937">
    <property type="entry name" value="F-box-like"/>
    <property type="match status" value="1"/>
</dbReference>